<dbReference type="InterPro" id="IPR037238">
    <property type="entry name" value="YbiA-like_sf"/>
</dbReference>
<evidence type="ECO:0000256" key="1">
    <source>
        <dbReference type="ARBA" id="ARBA00000022"/>
    </source>
</evidence>
<dbReference type="CDD" id="cd15457">
    <property type="entry name" value="NADAR"/>
    <property type="match status" value="1"/>
</dbReference>
<comment type="catalytic activity">
    <reaction evidence="2">
        <text>2,5-diamino-6-hydroxy-4-(5-phosphoribosylamino)-pyrimidine + H2O = 2,5,6-triamino-4-hydroxypyrimidine + D-ribose 5-phosphate</text>
        <dbReference type="Rhea" id="RHEA:23436"/>
        <dbReference type="ChEBI" id="CHEBI:15377"/>
        <dbReference type="ChEBI" id="CHEBI:58614"/>
        <dbReference type="ChEBI" id="CHEBI:78346"/>
        <dbReference type="ChEBI" id="CHEBI:137796"/>
    </reaction>
</comment>
<comment type="caution">
    <text evidence="4">The sequence shown here is derived from an EMBL/GenBank/DDBJ whole genome shotgun (WGS) entry which is preliminary data.</text>
</comment>
<evidence type="ECO:0000256" key="2">
    <source>
        <dbReference type="ARBA" id="ARBA00000751"/>
    </source>
</evidence>
<dbReference type="RefSeq" id="WP_386106622.1">
    <property type="nucleotide sequence ID" value="NZ_JBHTJR010000039.1"/>
</dbReference>
<keyword evidence="5" id="KW-1185">Reference proteome</keyword>
<dbReference type="Gene3D" id="1.10.357.40">
    <property type="entry name" value="YbiA-like"/>
    <property type="match status" value="1"/>
</dbReference>
<organism evidence="4 5">
    <name type="scientific">Tenacibaculum geojense</name>
    <dbReference type="NCBI Taxonomy" id="915352"/>
    <lineage>
        <taxon>Bacteria</taxon>
        <taxon>Pseudomonadati</taxon>
        <taxon>Bacteroidota</taxon>
        <taxon>Flavobacteriia</taxon>
        <taxon>Flavobacteriales</taxon>
        <taxon>Flavobacteriaceae</taxon>
        <taxon>Tenacibaculum</taxon>
    </lineage>
</organism>
<gene>
    <name evidence="4" type="ORF">ACFQ1U_06705</name>
</gene>
<dbReference type="SUPFAM" id="SSF143990">
    <property type="entry name" value="YbiA-like"/>
    <property type="match status" value="1"/>
</dbReference>
<name>A0ABW3JRW3_9FLAO</name>
<comment type="catalytic activity">
    <reaction evidence="1">
        <text>5-amino-6-(5-phospho-D-ribosylamino)uracil + H2O = 5,6-diaminouracil + D-ribose 5-phosphate</text>
        <dbReference type="Rhea" id="RHEA:55020"/>
        <dbReference type="ChEBI" id="CHEBI:15377"/>
        <dbReference type="ChEBI" id="CHEBI:46252"/>
        <dbReference type="ChEBI" id="CHEBI:58453"/>
        <dbReference type="ChEBI" id="CHEBI:78346"/>
    </reaction>
</comment>
<sequence length="290" mass="34168">MNFKYYQYRIGDAKLCGGEMHASLHEIIFDKEFSDNENEFANQLKDFLQNSKRQPKILNRHLERGINSSNEERMCLIGYPDFPLKPFEPSYFNSKHLELGLSGGDIGWYKPESLNEEYYFFYETKHPFSQWHKSEFKIDNLTFNSAEQYMMFGKAKLFNDNEIADKIMSTSNVREQKNLGRQVKGFDIEIWNRNALDIVYKGNKAKFEQNSEHLKLLISTKGKTIVEASPYDKIWGIGLDSDNEDSYNPLKWKGTNWLGIVLTELRQDLMKNNFSNGYWEQEDYTTNKQK</sequence>
<evidence type="ECO:0000313" key="5">
    <source>
        <dbReference type="Proteomes" id="UP001597062"/>
    </source>
</evidence>
<accession>A0ABW3JRW3</accession>
<proteinExistence type="predicted"/>
<dbReference type="Proteomes" id="UP001597062">
    <property type="component" value="Unassembled WGS sequence"/>
</dbReference>
<dbReference type="InterPro" id="IPR012816">
    <property type="entry name" value="NADAR"/>
</dbReference>
<evidence type="ECO:0000313" key="4">
    <source>
        <dbReference type="EMBL" id="MFD0992890.1"/>
    </source>
</evidence>
<evidence type="ECO:0000259" key="3">
    <source>
        <dbReference type="Pfam" id="PF08719"/>
    </source>
</evidence>
<protein>
    <submittedName>
        <fullName evidence="4">NADAR family protein</fullName>
    </submittedName>
</protein>
<dbReference type="NCBIfam" id="TIGR02464">
    <property type="entry name" value="ribofla_fusion"/>
    <property type="match status" value="1"/>
</dbReference>
<dbReference type="Pfam" id="PF08719">
    <property type="entry name" value="NADAR"/>
    <property type="match status" value="1"/>
</dbReference>
<dbReference type="EMBL" id="JBHTJR010000039">
    <property type="protein sequence ID" value="MFD0992890.1"/>
    <property type="molecule type" value="Genomic_DNA"/>
</dbReference>
<feature type="domain" description="NADAR" evidence="3">
    <location>
        <begin position="120"/>
        <end position="269"/>
    </location>
</feature>
<reference evidence="5" key="1">
    <citation type="journal article" date="2019" name="Int. J. Syst. Evol. Microbiol.">
        <title>The Global Catalogue of Microorganisms (GCM) 10K type strain sequencing project: providing services to taxonomists for standard genome sequencing and annotation.</title>
        <authorList>
            <consortium name="The Broad Institute Genomics Platform"/>
            <consortium name="The Broad Institute Genome Sequencing Center for Infectious Disease"/>
            <person name="Wu L."/>
            <person name="Ma J."/>
        </authorList>
    </citation>
    <scope>NUCLEOTIDE SEQUENCE [LARGE SCALE GENOMIC DNA]</scope>
    <source>
        <strain evidence="5">CCUG 60527</strain>
    </source>
</reference>